<reference evidence="2 3" key="1">
    <citation type="submission" date="2019-06" db="EMBL/GenBank/DDBJ databases">
        <title>Sequencing the genomes of 1000 actinobacteria strains.</title>
        <authorList>
            <person name="Klenk H.-P."/>
        </authorList>
    </citation>
    <scope>NUCLEOTIDE SEQUENCE [LARGE SCALE GENOMIC DNA]</scope>
    <source>
        <strain evidence="2 3">DSM 44826</strain>
    </source>
</reference>
<accession>A0A561UP42</accession>
<sequence>MIFLKPLLLLIPISAWALMTRRTRLGWAAGGLVLVAAGAALALAEQWIAATERYTLLVMVVYATVLALGMAAAVELRRPFPARQVIGLLLAICYAVVPFGMAFFLFFGEPDFRPSSSEVLPLPARLAVVSDRDDGCDHTSLHNDCGREIQVRGASGQPDGDVALQLLDYLTRQRGWRLDPTQVGGPGWTGCHEEGRMLDRHEVCVTITGVAGGARLDVDADNYLDADDEP</sequence>
<gene>
    <name evidence="2" type="ORF">FHX73_115001</name>
</gene>
<dbReference type="EMBL" id="VIWT01000001">
    <property type="protein sequence ID" value="TWG01114.1"/>
    <property type="molecule type" value="Genomic_DNA"/>
</dbReference>
<keyword evidence="3" id="KW-1185">Reference proteome</keyword>
<comment type="caution">
    <text evidence="2">The sequence shown here is derived from an EMBL/GenBank/DDBJ whole genome shotgun (WGS) entry which is preliminary data.</text>
</comment>
<protein>
    <submittedName>
        <fullName evidence="2">Uncharacterized protein</fullName>
    </submittedName>
</protein>
<keyword evidence="1" id="KW-0812">Transmembrane</keyword>
<evidence type="ECO:0000256" key="1">
    <source>
        <dbReference type="SAM" id="Phobius"/>
    </source>
</evidence>
<proteinExistence type="predicted"/>
<keyword evidence="1" id="KW-1133">Transmembrane helix</keyword>
<feature type="transmembrane region" description="Helical" evidence="1">
    <location>
        <begin position="54"/>
        <end position="74"/>
    </location>
</feature>
<dbReference type="AlphaFoldDB" id="A0A561UP42"/>
<dbReference type="Proteomes" id="UP000317940">
    <property type="component" value="Unassembled WGS sequence"/>
</dbReference>
<name>A0A561UP42_9ACTN</name>
<evidence type="ECO:0000313" key="2">
    <source>
        <dbReference type="EMBL" id="TWG01114.1"/>
    </source>
</evidence>
<keyword evidence="1" id="KW-0472">Membrane</keyword>
<evidence type="ECO:0000313" key="3">
    <source>
        <dbReference type="Proteomes" id="UP000317940"/>
    </source>
</evidence>
<feature type="transmembrane region" description="Helical" evidence="1">
    <location>
        <begin position="86"/>
        <end position="107"/>
    </location>
</feature>
<organism evidence="2 3">
    <name type="scientific">Kitasatospora viridis</name>
    <dbReference type="NCBI Taxonomy" id="281105"/>
    <lineage>
        <taxon>Bacteria</taxon>
        <taxon>Bacillati</taxon>
        <taxon>Actinomycetota</taxon>
        <taxon>Actinomycetes</taxon>
        <taxon>Kitasatosporales</taxon>
        <taxon>Streptomycetaceae</taxon>
        <taxon>Kitasatospora</taxon>
    </lineage>
</organism>